<feature type="compositionally biased region" description="Basic and acidic residues" evidence="2">
    <location>
        <begin position="165"/>
        <end position="181"/>
    </location>
</feature>
<feature type="compositionally biased region" description="Basic and acidic residues" evidence="2">
    <location>
        <begin position="7"/>
        <end position="18"/>
    </location>
</feature>
<dbReference type="PANTHER" id="PTHR19305">
    <property type="entry name" value="SYNAPTOSOMAL ASSOCIATED PROTEIN"/>
    <property type="match status" value="1"/>
</dbReference>
<evidence type="ECO:0000256" key="2">
    <source>
        <dbReference type="SAM" id="MobiDB-lite"/>
    </source>
</evidence>
<dbReference type="AlphaFoldDB" id="A0A0D1ZTW9"/>
<keyword evidence="5" id="KW-1185">Reference proteome</keyword>
<protein>
    <recommendedName>
        <fullName evidence="3">t-SNARE coiled-coil homology domain-containing protein</fullName>
    </recommendedName>
</protein>
<feature type="domain" description="T-SNARE coiled-coil homology" evidence="3">
    <location>
        <begin position="384"/>
        <end position="446"/>
    </location>
</feature>
<feature type="compositionally biased region" description="Pro residues" evidence="2">
    <location>
        <begin position="64"/>
        <end position="74"/>
    </location>
</feature>
<dbReference type="VEuPathDB" id="FungiDB:PV10_07580"/>
<dbReference type="Proteomes" id="UP000054302">
    <property type="component" value="Unassembled WGS sequence"/>
</dbReference>
<dbReference type="PANTHER" id="PTHR19305:SF9">
    <property type="entry name" value="SYNAPTOSOMAL-ASSOCIATED PROTEIN 29"/>
    <property type="match status" value="1"/>
</dbReference>
<evidence type="ECO:0000313" key="5">
    <source>
        <dbReference type="Proteomes" id="UP000054302"/>
    </source>
</evidence>
<evidence type="ECO:0000256" key="1">
    <source>
        <dbReference type="ARBA" id="ARBA00009480"/>
    </source>
</evidence>
<evidence type="ECO:0000259" key="3">
    <source>
        <dbReference type="PROSITE" id="PS50192"/>
    </source>
</evidence>
<dbReference type="STRING" id="212818.A0A0D1ZTW9"/>
<feature type="region of interest" description="Disordered" evidence="2">
    <location>
        <begin position="1"/>
        <end position="226"/>
    </location>
</feature>
<dbReference type="CDD" id="cd15857">
    <property type="entry name" value="SNARE_SEC9C"/>
    <property type="match status" value="1"/>
</dbReference>
<feature type="compositionally biased region" description="Polar residues" evidence="2">
    <location>
        <begin position="32"/>
        <end position="45"/>
    </location>
</feature>
<dbReference type="Gene3D" id="1.20.5.110">
    <property type="match status" value="2"/>
</dbReference>
<dbReference type="GO" id="GO:0019905">
    <property type="term" value="F:syntaxin binding"/>
    <property type="evidence" value="ECO:0007669"/>
    <property type="project" value="TreeGrafter"/>
</dbReference>
<dbReference type="GO" id="GO:0005484">
    <property type="term" value="F:SNAP receptor activity"/>
    <property type="evidence" value="ECO:0007669"/>
    <property type="project" value="TreeGrafter"/>
</dbReference>
<dbReference type="CDD" id="cd15886">
    <property type="entry name" value="SNARE_SEC9N"/>
    <property type="match status" value="1"/>
</dbReference>
<dbReference type="OMA" id="TNQRMER"/>
<proteinExistence type="inferred from homology"/>
<dbReference type="OrthoDB" id="18679at2759"/>
<dbReference type="GO" id="GO:0031201">
    <property type="term" value="C:SNARE complex"/>
    <property type="evidence" value="ECO:0007669"/>
    <property type="project" value="TreeGrafter"/>
</dbReference>
<dbReference type="EMBL" id="KN847524">
    <property type="protein sequence ID" value="KIV90258.1"/>
    <property type="molecule type" value="Genomic_DNA"/>
</dbReference>
<gene>
    <name evidence="4" type="ORF">PV10_07580</name>
</gene>
<sequence>MGKFSFKKGDDDDNESGRRALFGSRSKDKSPAPQSQNPYAQNPYAQTAIPADPYTKAKLNAGVMPPPERGPSPGPGQAGYGGGRAPQGGYPGGLPGPGQQRPGMGGSAGDNKYGGGGYSSERFGNQNGYGGSGTGSNPYASVQQTSGTSRQGGYGGLGGSSMDNDDNRDALFGGARERVEKQQQATQASGPPGYQYQPDNEAADRSYGAYGDRQLTAEEEEEEDIQATKQEIKFMKQQDVASTRNALRIAAQAEESGRNTLARLGAQGERMHNTDRNLDIGNNHINVAEDKTKELKTLNRSMFAVHVNNPFTAKDRKARRDEEIMDRHHTERMHREATREAAFKTSQRMNQNFKGLDDVSSQPKQKTSLAERAKYQFEADSEDDAMENEIDRNLDDLSGAAKRLNLLARATGEEVEQQNQLIQRIAEKSDRFDDRLHYQTEKLKRIH</sequence>
<name>A0A0D1ZTW9_EXOME</name>
<reference evidence="4 5" key="1">
    <citation type="submission" date="2015-01" db="EMBL/GenBank/DDBJ databases">
        <title>The Genome Sequence of Exophiala mesophila CBS40295.</title>
        <authorList>
            <consortium name="The Broad Institute Genomics Platform"/>
            <person name="Cuomo C."/>
            <person name="de Hoog S."/>
            <person name="Gorbushina A."/>
            <person name="Stielow B."/>
            <person name="Teixiera M."/>
            <person name="Abouelleil A."/>
            <person name="Chapman S.B."/>
            <person name="Priest M."/>
            <person name="Young S.K."/>
            <person name="Wortman J."/>
            <person name="Nusbaum C."/>
            <person name="Birren B."/>
        </authorList>
    </citation>
    <scope>NUCLEOTIDE SEQUENCE [LARGE SCALE GENOMIC DNA]</scope>
    <source>
        <strain evidence="4 5">CBS 40295</strain>
    </source>
</reference>
<dbReference type="SMART" id="SM00397">
    <property type="entry name" value="t_SNARE"/>
    <property type="match status" value="2"/>
</dbReference>
<evidence type="ECO:0000313" key="4">
    <source>
        <dbReference type="EMBL" id="KIV90258.1"/>
    </source>
</evidence>
<feature type="compositionally biased region" description="Gly residues" evidence="2">
    <location>
        <begin position="103"/>
        <end position="118"/>
    </location>
</feature>
<dbReference type="GO" id="GO:0006887">
    <property type="term" value="P:exocytosis"/>
    <property type="evidence" value="ECO:0007669"/>
    <property type="project" value="TreeGrafter"/>
</dbReference>
<dbReference type="InterPro" id="IPR000727">
    <property type="entry name" value="T_SNARE_dom"/>
</dbReference>
<dbReference type="SUPFAM" id="SSF58038">
    <property type="entry name" value="SNARE fusion complex"/>
    <property type="match status" value="2"/>
</dbReference>
<dbReference type="HOGENOM" id="CLU_020823_2_0_1"/>
<feature type="compositionally biased region" description="Low complexity" evidence="2">
    <location>
        <begin position="135"/>
        <end position="149"/>
    </location>
</feature>
<feature type="compositionally biased region" description="Gly residues" evidence="2">
    <location>
        <begin position="76"/>
        <end position="96"/>
    </location>
</feature>
<organism evidence="4 5">
    <name type="scientific">Exophiala mesophila</name>
    <name type="common">Black yeast-like fungus</name>
    <dbReference type="NCBI Taxonomy" id="212818"/>
    <lineage>
        <taxon>Eukaryota</taxon>
        <taxon>Fungi</taxon>
        <taxon>Dikarya</taxon>
        <taxon>Ascomycota</taxon>
        <taxon>Pezizomycotina</taxon>
        <taxon>Eurotiomycetes</taxon>
        <taxon>Chaetothyriomycetidae</taxon>
        <taxon>Chaetothyriales</taxon>
        <taxon>Herpotrichiellaceae</taxon>
        <taxon>Exophiala</taxon>
    </lineage>
</organism>
<dbReference type="PROSITE" id="PS50192">
    <property type="entry name" value="T_SNARE"/>
    <property type="match status" value="1"/>
</dbReference>
<feature type="compositionally biased region" description="Gly residues" evidence="2">
    <location>
        <begin position="150"/>
        <end position="159"/>
    </location>
</feature>
<dbReference type="GO" id="GO:0006906">
    <property type="term" value="P:vesicle fusion"/>
    <property type="evidence" value="ECO:0007669"/>
    <property type="project" value="TreeGrafter"/>
</dbReference>
<accession>A0A0D1ZTW9</accession>
<dbReference type="GeneID" id="27325425"/>
<dbReference type="RefSeq" id="XP_016221832.1">
    <property type="nucleotide sequence ID" value="XM_016372500.1"/>
</dbReference>
<dbReference type="GO" id="GO:0005886">
    <property type="term" value="C:plasma membrane"/>
    <property type="evidence" value="ECO:0007669"/>
    <property type="project" value="TreeGrafter"/>
</dbReference>
<comment type="similarity">
    <text evidence="1">Belongs to the SNAP-25 family.</text>
</comment>